<dbReference type="AlphaFoldDB" id="A0A5C5V7V4"/>
<dbReference type="Proteomes" id="UP000318878">
    <property type="component" value="Unassembled WGS sequence"/>
</dbReference>
<proteinExistence type="predicted"/>
<evidence type="ECO:0000313" key="2">
    <source>
        <dbReference type="Proteomes" id="UP000318878"/>
    </source>
</evidence>
<sequence length="173" mass="19955">MPRWHFSTGSWAYRIDAPLLERWKISQEEMYQKLTDAYSRVAKKFDVPMIPAGAAIQNYRRRDDRQYHVDADFYLQSPPETGTPKQHNSLVAGWYRNKEKKLQLDPKHMNKRGAYLIGAVGYEALTGNDIRQNSFVPPRIPADELKVLQEVAHETVASFQQPAAPQTKLQNGR</sequence>
<dbReference type="InterPro" id="IPR036514">
    <property type="entry name" value="SGNH_hydro_sf"/>
</dbReference>
<dbReference type="Gene3D" id="3.40.50.1110">
    <property type="entry name" value="SGNH hydrolase"/>
    <property type="match status" value="1"/>
</dbReference>
<accession>A0A5C5V7V4</accession>
<dbReference type="EMBL" id="SJPF01000002">
    <property type="protein sequence ID" value="TWT34351.1"/>
    <property type="molecule type" value="Genomic_DNA"/>
</dbReference>
<protein>
    <submittedName>
        <fullName evidence="1">Uncharacterized protein</fullName>
    </submittedName>
</protein>
<reference evidence="1 2" key="1">
    <citation type="submission" date="2019-02" db="EMBL/GenBank/DDBJ databases">
        <title>Deep-cultivation of Planctomycetes and their phenomic and genomic characterization uncovers novel biology.</title>
        <authorList>
            <person name="Wiegand S."/>
            <person name="Jogler M."/>
            <person name="Boedeker C."/>
            <person name="Pinto D."/>
            <person name="Vollmers J."/>
            <person name="Rivas-Marin E."/>
            <person name="Kohn T."/>
            <person name="Peeters S.H."/>
            <person name="Heuer A."/>
            <person name="Rast P."/>
            <person name="Oberbeckmann S."/>
            <person name="Bunk B."/>
            <person name="Jeske O."/>
            <person name="Meyerdierks A."/>
            <person name="Storesund J.E."/>
            <person name="Kallscheuer N."/>
            <person name="Luecker S."/>
            <person name="Lage O.M."/>
            <person name="Pohl T."/>
            <person name="Merkel B.J."/>
            <person name="Hornburger P."/>
            <person name="Mueller R.-W."/>
            <person name="Bruemmer F."/>
            <person name="Labrenz M."/>
            <person name="Spormann A.M."/>
            <person name="Op Den Camp H."/>
            <person name="Overmann J."/>
            <person name="Amann R."/>
            <person name="Jetten M.S.M."/>
            <person name="Mascher T."/>
            <person name="Medema M.H."/>
            <person name="Devos D.P."/>
            <person name="Kaster A.-K."/>
            <person name="Ovreas L."/>
            <person name="Rohde M."/>
            <person name="Galperin M.Y."/>
            <person name="Jogler C."/>
        </authorList>
    </citation>
    <scope>NUCLEOTIDE SEQUENCE [LARGE SCALE GENOMIC DNA]</scope>
    <source>
        <strain evidence="1 2">Enr8</strain>
    </source>
</reference>
<organism evidence="1 2">
    <name type="scientific">Blastopirellula retiformator</name>
    <dbReference type="NCBI Taxonomy" id="2527970"/>
    <lineage>
        <taxon>Bacteria</taxon>
        <taxon>Pseudomonadati</taxon>
        <taxon>Planctomycetota</taxon>
        <taxon>Planctomycetia</taxon>
        <taxon>Pirellulales</taxon>
        <taxon>Pirellulaceae</taxon>
        <taxon>Blastopirellula</taxon>
    </lineage>
</organism>
<keyword evidence="2" id="KW-1185">Reference proteome</keyword>
<dbReference type="RefSeq" id="WP_146430526.1">
    <property type="nucleotide sequence ID" value="NZ_SJPF01000002.1"/>
</dbReference>
<dbReference type="OrthoDB" id="265974at2"/>
<comment type="caution">
    <text evidence="1">The sequence shown here is derived from an EMBL/GenBank/DDBJ whole genome shotgun (WGS) entry which is preliminary data.</text>
</comment>
<evidence type="ECO:0000313" key="1">
    <source>
        <dbReference type="EMBL" id="TWT34351.1"/>
    </source>
</evidence>
<gene>
    <name evidence="1" type="ORF">Enr8_17450</name>
</gene>
<name>A0A5C5V7V4_9BACT</name>
<dbReference type="GO" id="GO:0016788">
    <property type="term" value="F:hydrolase activity, acting on ester bonds"/>
    <property type="evidence" value="ECO:0007669"/>
    <property type="project" value="UniProtKB-ARBA"/>
</dbReference>